<feature type="region of interest" description="Disordered" evidence="1">
    <location>
        <begin position="365"/>
        <end position="428"/>
    </location>
</feature>
<reference evidence="3 4" key="1">
    <citation type="journal article" date="2007" name="Science">
        <title>Sea anemone genome reveals ancestral eumetazoan gene repertoire and genomic organization.</title>
        <authorList>
            <person name="Putnam N.H."/>
            <person name="Srivastava M."/>
            <person name="Hellsten U."/>
            <person name="Dirks B."/>
            <person name="Chapman J."/>
            <person name="Salamov A."/>
            <person name="Terry A."/>
            <person name="Shapiro H."/>
            <person name="Lindquist E."/>
            <person name="Kapitonov V.V."/>
            <person name="Jurka J."/>
            <person name="Genikhovich G."/>
            <person name="Grigoriev I.V."/>
            <person name="Lucas S.M."/>
            <person name="Steele R.E."/>
            <person name="Finnerty J.R."/>
            <person name="Technau U."/>
            <person name="Martindale M.Q."/>
            <person name="Rokhsar D.S."/>
        </authorList>
    </citation>
    <scope>NUCLEOTIDE SEQUENCE [LARGE SCALE GENOMIC DNA]</scope>
    <source>
        <strain evidence="4">CH2 X CH6</strain>
    </source>
</reference>
<feature type="region of interest" description="Disordered" evidence="1">
    <location>
        <begin position="65"/>
        <end position="266"/>
    </location>
</feature>
<feature type="compositionally biased region" description="Polar residues" evidence="1">
    <location>
        <begin position="102"/>
        <end position="115"/>
    </location>
</feature>
<sequence length="499" mass="55193">MYETKKNGTIDGQFVAPSANPLVGGMPWWMSPVAVLCLIGLSFAVGFILFIKLKLAGMKTVKQEKKTSKKEDKNSIEVIAVKVPDKHGPQSPTRENVRRRSSISPSHDLGNTPSMGSYGLVQAQQVRTPPKLTEGETEPGRPPESAERKKRRGPTAPQPGARTHRVSPETRQYRSRPPKGQKDRIPGQALRKVKSDPYHLREPLYMGPIELKKTRAAKTKQGQPMTKVSSDSALGSNAYPIPVARSPRELPPLTSSRKLPSIADDGGDYDEVAVTAKKASKASCVSDDPLQTGFKSRWSRKSDITSASQSKSFANPFYDTLEVCDPYLHRASKGEEHSTKYGAAQVLEERPVHFEMIDSVYENIEQESVFEDKRADSSTPDVKRTKRRSSCAAQHRPRGSDRGEAPGVEYAKVQKGGKKGGKKGTKAPEEAIYDDVAISPIKHTETKDEILHQNVGEWMTAEGESRKQRSKVKKSRSSQSFLTERIPGDTYMEVNELAQ</sequence>
<name>A7RNL0_NEMVE</name>
<dbReference type="AlphaFoldDB" id="A7RNL0"/>
<dbReference type="Proteomes" id="UP000001593">
    <property type="component" value="Unassembled WGS sequence"/>
</dbReference>
<dbReference type="InParanoid" id="A7RNL0"/>
<protein>
    <submittedName>
        <fullName evidence="3">Uncharacterized protein</fullName>
    </submittedName>
</protein>
<feature type="compositionally biased region" description="Polar residues" evidence="1">
    <location>
        <begin position="220"/>
        <end position="235"/>
    </location>
</feature>
<gene>
    <name evidence="3" type="ORF">NEMVEDRAFT_v1g239612</name>
</gene>
<evidence type="ECO:0000256" key="2">
    <source>
        <dbReference type="SAM" id="Phobius"/>
    </source>
</evidence>
<feature type="transmembrane region" description="Helical" evidence="2">
    <location>
        <begin position="28"/>
        <end position="51"/>
    </location>
</feature>
<keyword evidence="2" id="KW-1133">Transmembrane helix</keyword>
<evidence type="ECO:0000256" key="1">
    <source>
        <dbReference type="SAM" id="MobiDB-lite"/>
    </source>
</evidence>
<organism evidence="3 4">
    <name type="scientific">Nematostella vectensis</name>
    <name type="common">Starlet sea anemone</name>
    <dbReference type="NCBI Taxonomy" id="45351"/>
    <lineage>
        <taxon>Eukaryota</taxon>
        <taxon>Metazoa</taxon>
        <taxon>Cnidaria</taxon>
        <taxon>Anthozoa</taxon>
        <taxon>Hexacorallia</taxon>
        <taxon>Actiniaria</taxon>
        <taxon>Edwardsiidae</taxon>
        <taxon>Nematostella</taxon>
    </lineage>
</organism>
<accession>A7RNL0</accession>
<keyword evidence="4" id="KW-1185">Reference proteome</keyword>
<keyword evidence="2" id="KW-0812">Transmembrane</keyword>
<feature type="compositionally biased region" description="Basic and acidic residues" evidence="1">
    <location>
        <begin position="193"/>
        <end position="202"/>
    </location>
</feature>
<feature type="region of interest" description="Disordered" evidence="1">
    <location>
        <begin position="460"/>
        <end position="487"/>
    </location>
</feature>
<evidence type="ECO:0000313" key="4">
    <source>
        <dbReference type="Proteomes" id="UP000001593"/>
    </source>
</evidence>
<keyword evidence="2" id="KW-0472">Membrane</keyword>
<proteinExistence type="predicted"/>
<feature type="compositionally biased region" description="Basic and acidic residues" evidence="1">
    <location>
        <begin position="65"/>
        <end position="75"/>
    </location>
</feature>
<evidence type="ECO:0000313" key="3">
    <source>
        <dbReference type="EMBL" id="EDO46875.1"/>
    </source>
</evidence>
<feature type="compositionally biased region" description="Basic and acidic residues" evidence="1">
    <location>
        <begin position="138"/>
        <end position="147"/>
    </location>
</feature>
<dbReference type="EMBL" id="DS469523">
    <property type="protein sequence ID" value="EDO46875.1"/>
    <property type="molecule type" value="Genomic_DNA"/>
</dbReference>
<dbReference type="KEGG" id="nve:5519083"/>
<dbReference type="HOGENOM" id="CLU_546677_0_0_1"/>
<feature type="compositionally biased region" description="Basic residues" evidence="1">
    <location>
        <begin position="415"/>
        <end position="425"/>
    </location>
</feature>